<evidence type="ECO:0000256" key="4">
    <source>
        <dbReference type="ARBA" id="ARBA00023278"/>
    </source>
</evidence>
<dbReference type="EMBL" id="MNCJ02000331">
    <property type="protein sequence ID" value="KAF5758328.1"/>
    <property type="molecule type" value="Genomic_DNA"/>
</dbReference>
<feature type="region of interest" description="Disordered" evidence="5">
    <location>
        <begin position="78"/>
        <end position="116"/>
    </location>
</feature>
<keyword evidence="6" id="KW-1133">Transmembrane helix</keyword>
<dbReference type="AlphaFoldDB" id="A0A251RWI8"/>
<gene>
    <name evidence="8" type="ORF">HannXRQ_Chr16g0502081</name>
    <name evidence="7" type="ORF">HanXRQr2_Chr16g0727991</name>
</gene>
<keyword evidence="9" id="KW-1185">Reference proteome</keyword>
<evidence type="ECO:0000256" key="6">
    <source>
        <dbReference type="SAM" id="Phobius"/>
    </source>
</evidence>
<dbReference type="InParanoid" id="A0A251RWI8"/>
<keyword evidence="3" id="KW-0221">Differentiation</keyword>
<reference evidence="7" key="3">
    <citation type="submission" date="2020-06" db="EMBL/GenBank/DDBJ databases">
        <title>Helianthus annuus Genome sequencing and assembly Release 2.</title>
        <authorList>
            <person name="Gouzy J."/>
            <person name="Langlade N."/>
            <person name="Munos S."/>
        </authorList>
    </citation>
    <scope>NUCLEOTIDE SEQUENCE</scope>
    <source>
        <tissue evidence="7">Leaves</tissue>
    </source>
</reference>
<evidence type="ECO:0000256" key="5">
    <source>
        <dbReference type="SAM" id="MobiDB-lite"/>
    </source>
</evidence>
<keyword evidence="4" id="KW-0379">Hydroxylation</keyword>
<dbReference type="PANTHER" id="PTHR34359">
    <property type="entry name" value="CLAVATA3/ESR (CLE)-RELATED PROTEIN 10"/>
    <property type="match status" value="1"/>
</dbReference>
<dbReference type="OrthoDB" id="753861at2759"/>
<keyword evidence="2" id="KW-0217">Developmental protein</keyword>
<dbReference type="Proteomes" id="UP000215914">
    <property type="component" value="Chromosome 16"/>
</dbReference>
<evidence type="ECO:0000256" key="3">
    <source>
        <dbReference type="ARBA" id="ARBA00022782"/>
    </source>
</evidence>
<feature type="transmembrane region" description="Helical" evidence="6">
    <location>
        <begin position="12"/>
        <end position="33"/>
    </location>
</feature>
<organism evidence="8 9">
    <name type="scientific">Helianthus annuus</name>
    <name type="common">Common sunflower</name>
    <dbReference type="NCBI Taxonomy" id="4232"/>
    <lineage>
        <taxon>Eukaryota</taxon>
        <taxon>Viridiplantae</taxon>
        <taxon>Streptophyta</taxon>
        <taxon>Embryophyta</taxon>
        <taxon>Tracheophyta</taxon>
        <taxon>Spermatophyta</taxon>
        <taxon>Magnoliopsida</taxon>
        <taxon>eudicotyledons</taxon>
        <taxon>Gunneridae</taxon>
        <taxon>Pentapetalae</taxon>
        <taxon>asterids</taxon>
        <taxon>campanulids</taxon>
        <taxon>Asterales</taxon>
        <taxon>Asteraceae</taxon>
        <taxon>Asteroideae</taxon>
        <taxon>Heliantheae alliance</taxon>
        <taxon>Heliantheae</taxon>
        <taxon>Helianthus</taxon>
    </lineage>
</organism>
<dbReference type="EMBL" id="CM007905">
    <property type="protein sequence ID" value="OTF90669.1"/>
    <property type="molecule type" value="Genomic_DNA"/>
</dbReference>
<feature type="compositionally biased region" description="Basic and acidic residues" evidence="5">
    <location>
        <begin position="89"/>
        <end position="106"/>
    </location>
</feature>
<proteinExistence type="inferred from homology"/>
<dbReference type="PANTHER" id="PTHR34359:SF24">
    <property type="entry name" value="INACTIVE PROTEIN FON2 SPARE1"/>
    <property type="match status" value="1"/>
</dbReference>
<dbReference type="GO" id="GO:0030154">
    <property type="term" value="P:cell differentiation"/>
    <property type="evidence" value="ECO:0007669"/>
    <property type="project" value="UniProtKB-KW"/>
</dbReference>
<evidence type="ECO:0000313" key="9">
    <source>
        <dbReference type="Proteomes" id="UP000215914"/>
    </source>
</evidence>
<protein>
    <submittedName>
        <fullName evidence="8">Uncharacterized protein</fullName>
    </submittedName>
</protein>
<feature type="compositionally biased region" description="Basic residues" evidence="5">
    <location>
        <begin position="79"/>
        <end position="88"/>
    </location>
</feature>
<dbReference type="InterPro" id="IPR039618">
    <property type="entry name" value="CLE9-13"/>
</dbReference>
<evidence type="ECO:0000313" key="7">
    <source>
        <dbReference type="EMBL" id="KAF5758328.1"/>
    </source>
</evidence>
<dbReference type="Gramene" id="mRNA:HanXRQr2_Chr16g0727991">
    <property type="protein sequence ID" value="CDS:HanXRQr2_Chr16g0727991.1"/>
    <property type="gene ID" value="HanXRQr2_Chr16g0727991"/>
</dbReference>
<sequence length="116" mass="12931">MVAGISRSPTTLIAAIALSILLIWCTTTATIVWKPPPIATTFGIVKEQEGTHYRSLSTRRALTNSNTLAPFDFTPFIHGHQHHHHHHQHPAEGSEIDPRYGVEKRRVPTGPNPLHH</sequence>
<evidence type="ECO:0000256" key="2">
    <source>
        <dbReference type="ARBA" id="ARBA00022473"/>
    </source>
</evidence>
<keyword evidence="6" id="KW-0812">Transmembrane</keyword>
<accession>A0A251RWI8</accession>
<dbReference type="OMA" id="TPFIHGH"/>
<name>A0A251RWI8_HELAN</name>
<reference evidence="7 9" key="1">
    <citation type="journal article" date="2017" name="Nature">
        <title>The sunflower genome provides insights into oil metabolism, flowering and Asterid evolution.</title>
        <authorList>
            <person name="Badouin H."/>
            <person name="Gouzy J."/>
            <person name="Grassa C.J."/>
            <person name="Murat F."/>
            <person name="Staton S.E."/>
            <person name="Cottret L."/>
            <person name="Lelandais-Briere C."/>
            <person name="Owens G.L."/>
            <person name="Carrere S."/>
            <person name="Mayjonade B."/>
            <person name="Legrand L."/>
            <person name="Gill N."/>
            <person name="Kane N.C."/>
            <person name="Bowers J.E."/>
            <person name="Hubner S."/>
            <person name="Bellec A."/>
            <person name="Berard A."/>
            <person name="Berges H."/>
            <person name="Blanchet N."/>
            <person name="Boniface M.C."/>
            <person name="Brunel D."/>
            <person name="Catrice O."/>
            <person name="Chaidir N."/>
            <person name="Claudel C."/>
            <person name="Donnadieu C."/>
            <person name="Faraut T."/>
            <person name="Fievet G."/>
            <person name="Helmstetter N."/>
            <person name="King M."/>
            <person name="Knapp S.J."/>
            <person name="Lai Z."/>
            <person name="Le Paslier M.C."/>
            <person name="Lippi Y."/>
            <person name="Lorenzon L."/>
            <person name="Mandel J.R."/>
            <person name="Marage G."/>
            <person name="Marchand G."/>
            <person name="Marquand E."/>
            <person name="Bret-Mestries E."/>
            <person name="Morien E."/>
            <person name="Nambeesan S."/>
            <person name="Nguyen T."/>
            <person name="Pegot-Espagnet P."/>
            <person name="Pouilly N."/>
            <person name="Raftis F."/>
            <person name="Sallet E."/>
            <person name="Schiex T."/>
            <person name="Thomas J."/>
            <person name="Vandecasteele C."/>
            <person name="Vares D."/>
            <person name="Vear F."/>
            <person name="Vautrin S."/>
            <person name="Crespi M."/>
            <person name="Mangin B."/>
            <person name="Burke J.M."/>
            <person name="Salse J."/>
            <person name="Munos S."/>
            <person name="Vincourt P."/>
            <person name="Rieseberg L.H."/>
            <person name="Langlade N.B."/>
        </authorList>
    </citation>
    <scope>NUCLEOTIDE SEQUENCE [LARGE SCALE GENOMIC DNA]</scope>
    <source>
        <strain evidence="9">cv. SF193</strain>
        <tissue evidence="7">Leaves</tissue>
    </source>
</reference>
<reference evidence="8" key="2">
    <citation type="submission" date="2017-02" db="EMBL/GenBank/DDBJ databases">
        <title>Sunflower complete genome.</title>
        <authorList>
            <person name="Langlade N."/>
            <person name="Munos S."/>
        </authorList>
    </citation>
    <scope>NUCLEOTIDE SEQUENCE [LARGE SCALE GENOMIC DNA]</scope>
    <source>
        <tissue evidence="8">Leaves</tissue>
    </source>
</reference>
<comment type="similarity">
    <text evidence="1">Belongs to the CLV3/ESR signal peptide family.</text>
</comment>
<evidence type="ECO:0000313" key="8">
    <source>
        <dbReference type="EMBL" id="OTF90669.1"/>
    </source>
</evidence>
<evidence type="ECO:0000256" key="1">
    <source>
        <dbReference type="ARBA" id="ARBA00005416"/>
    </source>
</evidence>
<keyword evidence="6" id="KW-0472">Membrane</keyword>